<name>A0ABW8IAD1_9BACI</name>
<sequence length="417" mass="46435">MDENVVSINLNRLMQTIEASAQIGALPKGGIRRLALTNEDQHMRDLFVKWLKEAGLTVRIDDFGNMYGRKEGLNPDASALLIGSHLDTQPEGGRYDGILGVLSALEVLRTLNEQKIKLERPVEIVCFTNEEGARFEPPIMGAGGLAGVFDESFVFSRTDKDGKTFEEELKRIGYQGQKENRAENIFSYIELHIEQGPVLEHENIDIGIVTGIQGMNWLEAKVIGQSDHAGPTPMSMRKDALLAASKMITTINQVVLEQDNEATATVGRLSLTPHSINCVPGEVIFSIDVRHSDDRIRKHLLNEIQQRISTIAVIENVQIEIKEIWETPSSHFSTQLIDCISEEADRLGYSTKKMISGAGHDAKYMNKLADTAMIFVPSVDGKSHCQEEFTKEDHIKRGANLLLHVVQKIAQLNKIEV</sequence>
<dbReference type="SUPFAM" id="SSF53187">
    <property type="entry name" value="Zn-dependent exopeptidases"/>
    <property type="match status" value="1"/>
</dbReference>
<accession>A0ABW8IAD1</accession>
<evidence type="ECO:0000256" key="2">
    <source>
        <dbReference type="ARBA" id="ARBA00022801"/>
    </source>
</evidence>
<dbReference type="NCBIfam" id="NF006771">
    <property type="entry name" value="PRK09290.1-5"/>
    <property type="match status" value="1"/>
</dbReference>
<dbReference type="NCBIfam" id="TIGR01879">
    <property type="entry name" value="hydantase"/>
    <property type="match status" value="1"/>
</dbReference>
<gene>
    <name evidence="4" type="ORF">QYG89_12385</name>
</gene>
<dbReference type="InterPro" id="IPR010158">
    <property type="entry name" value="Amidase_Cbmase"/>
</dbReference>
<dbReference type="PANTHER" id="PTHR32494:SF5">
    <property type="entry name" value="ALLANTOATE AMIDOHYDROLASE"/>
    <property type="match status" value="1"/>
</dbReference>
<evidence type="ECO:0000259" key="3">
    <source>
        <dbReference type="Pfam" id="PF07687"/>
    </source>
</evidence>
<dbReference type="Pfam" id="PF01546">
    <property type="entry name" value="Peptidase_M20"/>
    <property type="match status" value="1"/>
</dbReference>
<organism evidence="4 5">
    <name type="scientific">Bacillus lumedeiriae</name>
    <dbReference type="NCBI Taxonomy" id="3058829"/>
    <lineage>
        <taxon>Bacteria</taxon>
        <taxon>Bacillati</taxon>
        <taxon>Bacillota</taxon>
        <taxon>Bacilli</taxon>
        <taxon>Bacillales</taxon>
        <taxon>Bacillaceae</taxon>
        <taxon>Bacillus</taxon>
    </lineage>
</organism>
<dbReference type="RefSeq" id="WP_404317789.1">
    <property type="nucleotide sequence ID" value="NZ_JAUIYO010000010.1"/>
</dbReference>
<dbReference type="Gene3D" id="3.30.70.360">
    <property type="match status" value="1"/>
</dbReference>
<comment type="caution">
    <text evidence="4">The sequence shown here is derived from an EMBL/GenBank/DDBJ whole genome shotgun (WGS) entry which is preliminary data.</text>
</comment>
<dbReference type="PIRSF" id="PIRSF001235">
    <property type="entry name" value="Amidase_carbamoylase"/>
    <property type="match status" value="1"/>
</dbReference>
<feature type="domain" description="Peptidase M20 dimerisation" evidence="3">
    <location>
        <begin position="211"/>
        <end position="312"/>
    </location>
</feature>
<dbReference type="Pfam" id="PF07687">
    <property type="entry name" value="M20_dimer"/>
    <property type="match status" value="1"/>
</dbReference>
<dbReference type="CDD" id="cd03884">
    <property type="entry name" value="M20_bAS"/>
    <property type="match status" value="1"/>
</dbReference>
<dbReference type="InterPro" id="IPR036264">
    <property type="entry name" value="Bact_exopeptidase_dim_dom"/>
</dbReference>
<proteinExistence type="inferred from homology"/>
<dbReference type="Proteomes" id="UP001619911">
    <property type="component" value="Unassembled WGS sequence"/>
</dbReference>
<evidence type="ECO:0000256" key="1">
    <source>
        <dbReference type="ARBA" id="ARBA00006153"/>
    </source>
</evidence>
<dbReference type="NCBIfam" id="NF006769">
    <property type="entry name" value="PRK09290.1-3"/>
    <property type="match status" value="1"/>
</dbReference>
<comment type="similarity">
    <text evidence="1">Belongs to the peptidase M20 family.</text>
</comment>
<protein>
    <submittedName>
        <fullName evidence="4">M20 family metallo-hydrolase</fullName>
    </submittedName>
</protein>
<evidence type="ECO:0000313" key="4">
    <source>
        <dbReference type="EMBL" id="MFK2826452.1"/>
    </source>
</evidence>
<dbReference type="SUPFAM" id="SSF55031">
    <property type="entry name" value="Bacterial exopeptidase dimerisation domain"/>
    <property type="match status" value="1"/>
</dbReference>
<dbReference type="InterPro" id="IPR002933">
    <property type="entry name" value="Peptidase_M20"/>
</dbReference>
<reference evidence="4 5" key="1">
    <citation type="submission" date="2023-07" db="EMBL/GenBank/DDBJ databases">
        <title>Bacillus lucianemedeirus sp. nov, a new species isolated from an immunobiological production facility.</title>
        <authorList>
            <person name="Costa L.V."/>
            <person name="Miranda R.V.S.L."/>
            <person name="Brandao M.L.L."/>
            <person name="Reis C.M.F."/>
            <person name="Frazao A.M."/>
            <person name="Cruz F.V."/>
            <person name="Baio P.V.P."/>
            <person name="Veras J.F.C."/>
            <person name="Ramos J.N."/>
            <person name="Vieira V."/>
        </authorList>
    </citation>
    <scope>NUCLEOTIDE SEQUENCE [LARGE SCALE GENOMIC DNA]</scope>
    <source>
        <strain evidence="4 5">B190/17</strain>
    </source>
</reference>
<dbReference type="PANTHER" id="PTHR32494">
    <property type="entry name" value="ALLANTOATE DEIMINASE-RELATED"/>
    <property type="match status" value="1"/>
</dbReference>
<evidence type="ECO:0000313" key="5">
    <source>
        <dbReference type="Proteomes" id="UP001619911"/>
    </source>
</evidence>
<keyword evidence="2" id="KW-0378">Hydrolase</keyword>
<dbReference type="EMBL" id="JAUIYO010000010">
    <property type="protein sequence ID" value="MFK2826452.1"/>
    <property type="molecule type" value="Genomic_DNA"/>
</dbReference>
<dbReference type="Gene3D" id="3.40.630.10">
    <property type="entry name" value="Zn peptidases"/>
    <property type="match status" value="1"/>
</dbReference>
<keyword evidence="5" id="KW-1185">Reference proteome</keyword>
<dbReference type="InterPro" id="IPR011650">
    <property type="entry name" value="Peptidase_M20_dimer"/>
</dbReference>